<dbReference type="AlphaFoldDB" id="A0A6J4I854"/>
<accession>A0A6J4I854</accession>
<feature type="non-terminal residue" evidence="2">
    <location>
        <position position="1"/>
    </location>
</feature>
<organism evidence="2">
    <name type="scientific">uncultured Arthrobacter sp</name>
    <dbReference type="NCBI Taxonomy" id="114050"/>
    <lineage>
        <taxon>Bacteria</taxon>
        <taxon>Bacillati</taxon>
        <taxon>Actinomycetota</taxon>
        <taxon>Actinomycetes</taxon>
        <taxon>Micrococcales</taxon>
        <taxon>Micrococcaceae</taxon>
        <taxon>Arthrobacter</taxon>
        <taxon>environmental samples</taxon>
    </lineage>
</organism>
<protein>
    <submittedName>
        <fullName evidence="2">Uncharacterized protein</fullName>
    </submittedName>
</protein>
<dbReference type="EMBL" id="CADCTE010000099">
    <property type="protein sequence ID" value="CAA9242898.1"/>
    <property type="molecule type" value="Genomic_DNA"/>
</dbReference>
<gene>
    <name evidence="2" type="ORF">AVDCRST_MAG83-1739</name>
</gene>
<feature type="region of interest" description="Disordered" evidence="1">
    <location>
        <begin position="1"/>
        <end position="22"/>
    </location>
</feature>
<feature type="compositionally biased region" description="Basic and acidic residues" evidence="1">
    <location>
        <begin position="74"/>
        <end position="92"/>
    </location>
</feature>
<evidence type="ECO:0000256" key="1">
    <source>
        <dbReference type="SAM" id="MobiDB-lite"/>
    </source>
</evidence>
<reference evidence="2" key="1">
    <citation type="submission" date="2020-02" db="EMBL/GenBank/DDBJ databases">
        <authorList>
            <person name="Meier V. D."/>
        </authorList>
    </citation>
    <scope>NUCLEOTIDE SEQUENCE</scope>
    <source>
        <strain evidence="2">AVDCRST_MAG83</strain>
    </source>
</reference>
<feature type="region of interest" description="Disordered" evidence="1">
    <location>
        <begin position="58"/>
        <end position="124"/>
    </location>
</feature>
<feature type="compositionally biased region" description="Basic residues" evidence="1">
    <location>
        <begin position="93"/>
        <end position="110"/>
    </location>
</feature>
<name>A0A6J4I854_9MICC</name>
<feature type="non-terminal residue" evidence="2">
    <location>
        <position position="182"/>
    </location>
</feature>
<proteinExistence type="predicted"/>
<feature type="compositionally biased region" description="Basic and acidic residues" evidence="1">
    <location>
        <begin position="115"/>
        <end position="124"/>
    </location>
</feature>
<evidence type="ECO:0000313" key="2">
    <source>
        <dbReference type="EMBL" id="CAA9242898.1"/>
    </source>
</evidence>
<sequence length="182" mass="21421">GSHHRRGDPPQVQRQEWRGRQQHRWHRHGVARQVHLHHGVGGWRAQRPVRRRVRCRERRQHRGLSLHLRPQLQHGEHAREHGGLPVRGDGRRCVHRHRHRQHRGLGHRVGLRAGSGDRDRDHGTDRRLGVLLAHHGRRGPLAGQHPVGPDARVLDSPHGCEHCGTVQRWRDHRCYRRHRELV</sequence>